<dbReference type="Gene3D" id="3.20.20.150">
    <property type="entry name" value="Divalent-metal-dependent TIM barrel enzymes"/>
    <property type="match status" value="1"/>
</dbReference>
<dbReference type="SUPFAM" id="SSF51658">
    <property type="entry name" value="Xylose isomerase-like"/>
    <property type="match status" value="1"/>
</dbReference>
<evidence type="ECO:0000313" key="2">
    <source>
        <dbReference type="EMBL" id="SDP83507.1"/>
    </source>
</evidence>
<keyword evidence="2" id="KW-0413">Isomerase</keyword>
<dbReference type="PANTHER" id="PTHR12110">
    <property type="entry name" value="HYDROXYPYRUVATE ISOMERASE"/>
    <property type="match status" value="1"/>
</dbReference>
<dbReference type="RefSeq" id="WP_092226249.1">
    <property type="nucleotide sequence ID" value="NZ_FNJI01000077.1"/>
</dbReference>
<reference evidence="2 3" key="1">
    <citation type="submission" date="2016-10" db="EMBL/GenBank/DDBJ databases">
        <authorList>
            <person name="de Groot N.N."/>
        </authorList>
    </citation>
    <scope>NUCLEOTIDE SEQUENCE [LARGE SCALE GENOMIC DNA]</scope>
    <source>
        <strain evidence="2 3">DSM 12130</strain>
    </source>
</reference>
<dbReference type="STRING" id="91360.SAMN05660330_04317"/>
<dbReference type="PANTHER" id="PTHR12110:SF53">
    <property type="entry name" value="BLR5974 PROTEIN"/>
    <property type="match status" value="1"/>
</dbReference>
<protein>
    <submittedName>
        <fullName evidence="2">Sugar phosphate isomerase/epimerase</fullName>
    </submittedName>
</protein>
<name>A0A1H0VYA5_9BACT</name>
<dbReference type="InterPro" id="IPR050312">
    <property type="entry name" value="IolE/XylAMocC-like"/>
</dbReference>
<dbReference type="OrthoDB" id="256906at2"/>
<proteinExistence type="predicted"/>
<dbReference type="EMBL" id="FNJI01000077">
    <property type="protein sequence ID" value="SDP83507.1"/>
    <property type="molecule type" value="Genomic_DNA"/>
</dbReference>
<sequence>MSENSKRQLKLGMHTYTLHFFGFCESGDSRDDRPGRVMSLEELMDKAVEWELDGLHITKVDLVTIDDENLSKVKKDAEDRGLFLEFNSSFDSENDSRINCTIEEALEIGHKLACQLVKFSLDVKRDRILYGSCMNPEIMKQLVEKYEIFHGAIPMIEEYGMKIAIENHTDTFADEVMWLVDKLNHPLIGACVDTCNPMRVIDNPYYTMERMLPKAYCCHFSDDIIVVDSLGVRDIGAAHGQGSLDCPKMVQQILEKSPMDTIIFENEIALERFDEPIEEARVREMKACEDSVRYLRDVLKLGVRNR</sequence>
<organism evidence="2 3">
    <name type="scientific">Desulforhopalus singaporensis</name>
    <dbReference type="NCBI Taxonomy" id="91360"/>
    <lineage>
        <taxon>Bacteria</taxon>
        <taxon>Pseudomonadati</taxon>
        <taxon>Thermodesulfobacteriota</taxon>
        <taxon>Desulfobulbia</taxon>
        <taxon>Desulfobulbales</taxon>
        <taxon>Desulfocapsaceae</taxon>
        <taxon>Desulforhopalus</taxon>
    </lineage>
</organism>
<accession>A0A1H0VYA5</accession>
<keyword evidence="3" id="KW-1185">Reference proteome</keyword>
<dbReference type="InterPro" id="IPR036237">
    <property type="entry name" value="Xyl_isomerase-like_sf"/>
</dbReference>
<evidence type="ECO:0000259" key="1">
    <source>
        <dbReference type="Pfam" id="PF01261"/>
    </source>
</evidence>
<dbReference type="GO" id="GO:0016853">
    <property type="term" value="F:isomerase activity"/>
    <property type="evidence" value="ECO:0007669"/>
    <property type="project" value="UniProtKB-KW"/>
</dbReference>
<dbReference type="Proteomes" id="UP000199073">
    <property type="component" value="Unassembled WGS sequence"/>
</dbReference>
<dbReference type="InterPro" id="IPR013022">
    <property type="entry name" value="Xyl_isomerase-like_TIM-brl"/>
</dbReference>
<gene>
    <name evidence="2" type="ORF">SAMN05660330_04317</name>
</gene>
<dbReference type="AlphaFoldDB" id="A0A1H0VYA5"/>
<feature type="domain" description="Xylose isomerase-like TIM barrel" evidence="1">
    <location>
        <begin position="46"/>
        <end position="276"/>
    </location>
</feature>
<dbReference type="Pfam" id="PF01261">
    <property type="entry name" value="AP_endonuc_2"/>
    <property type="match status" value="1"/>
</dbReference>
<evidence type="ECO:0000313" key="3">
    <source>
        <dbReference type="Proteomes" id="UP000199073"/>
    </source>
</evidence>